<dbReference type="OrthoDB" id="6960201at2"/>
<evidence type="ECO:0000313" key="1">
    <source>
        <dbReference type="EMBL" id="SDW23469.1"/>
    </source>
</evidence>
<accession>A0A1H2RXY0</accession>
<dbReference type="AlphaFoldDB" id="A0A1H2RXY0"/>
<dbReference type="Pfam" id="PF10711">
    <property type="entry name" value="DUF2513"/>
    <property type="match status" value="1"/>
</dbReference>
<name>A0A1H2RXY0_9BACI</name>
<organism evidence="1 2">
    <name type="scientific">Marinococcus luteus</name>
    <dbReference type="NCBI Taxonomy" id="1122204"/>
    <lineage>
        <taxon>Bacteria</taxon>
        <taxon>Bacillati</taxon>
        <taxon>Bacillota</taxon>
        <taxon>Bacilli</taxon>
        <taxon>Bacillales</taxon>
        <taxon>Bacillaceae</taxon>
        <taxon>Marinococcus</taxon>
    </lineage>
</organism>
<protein>
    <recommendedName>
        <fullName evidence="3">DUF2513 domain-containing protein</fullName>
    </recommendedName>
</protein>
<keyword evidence="2" id="KW-1185">Reference proteome</keyword>
<evidence type="ECO:0000313" key="2">
    <source>
        <dbReference type="Proteomes" id="UP000199488"/>
    </source>
</evidence>
<dbReference type="EMBL" id="FNNC01000001">
    <property type="protein sequence ID" value="SDW23469.1"/>
    <property type="molecule type" value="Genomic_DNA"/>
</dbReference>
<proteinExistence type="predicted"/>
<dbReference type="InterPro" id="IPR019650">
    <property type="entry name" value="DUF2513"/>
</dbReference>
<gene>
    <name evidence="1" type="ORF">SAMN05421781_0931</name>
</gene>
<dbReference type="RefSeq" id="WP_091611763.1">
    <property type="nucleotide sequence ID" value="NZ_FNNC01000001.1"/>
</dbReference>
<reference evidence="1 2" key="1">
    <citation type="submission" date="2016-10" db="EMBL/GenBank/DDBJ databases">
        <authorList>
            <person name="de Groot N.N."/>
        </authorList>
    </citation>
    <scope>NUCLEOTIDE SEQUENCE [LARGE SCALE GENOMIC DNA]</scope>
    <source>
        <strain evidence="1 2">DSM 23126</strain>
    </source>
</reference>
<dbReference type="Proteomes" id="UP000199488">
    <property type="component" value="Unassembled WGS sequence"/>
</dbReference>
<sequence length="120" mass="13932">MVMERDMESIRKLLIDLKEQKPGFSLTSKNEETDYYMYLLTDGGLIEATRHKTLSKQVTSYHNIKITFAGHDFIDVAEDDNIWNKTQEKAMEKGWSMSNIPLTVLTDLLKTTLYQHLSND</sequence>
<evidence type="ECO:0008006" key="3">
    <source>
        <dbReference type="Google" id="ProtNLM"/>
    </source>
</evidence>